<keyword evidence="4" id="KW-1185">Reference proteome</keyword>
<evidence type="ECO:0000259" key="2">
    <source>
        <dbReference type="PROSITE" id="PS50041"/>
    </source>
</evidence>
<organism evidence="3 4">
    <name type="scientific">Aphis gossypii</name>
    <name type="common">Cotton aphid</name>
    <dbReference type="NCBI Taxonomy" id="80765"/>
    <lineage>
        <taxon>Eukaryota</taxon>
        <taxon>Metazoa</taxon>
        <taxon>Ecdysozoa</taxon>
        <taxon>Arthropoda</taxon>
        <taxon>Hexapoda</taxon>
        <taxon>Insecta</taxon>
        <taxon>Pterygota</taxon>
        <taxon>Neoptera</taxon>
        <taxon>Paraneoptera</taxon>
        <taxon>Hemiptera</taxon>
        <taxon>Sternorrhyncha</taxon>
        <taxon>Aphidomorpha</taxon>
        <taxon>Aphidoidea</taxon>
        <taxon>Aphididae</taxon>
        <taxon>Aphidini</taxon>
        <taxon>Aphis</taxon>
        <taxon>Aphis</taxon>
    </lineage>
</organism>
<dbReference type="EMBL" id="OU899034">
    <property type="protein sequence ID" value="CAH1715323.1"/>
    <property type="molecule type" value="Genomic_DNA"/>
</dbReference>
<sequence length="470" mass="52932">MITVGSTRVALTVVTMFAWFAAGQRITTIQLDGTQYYISRMNPYSAELNYFLAYEYCRSIGLQLASFETLEKTNSISDFLRNAGYNKFDYWTSGNRLGTDMLIWMSTGLPFNTTFNQMKRPNPDNNGLDNEDLKMNARPELPIARKKRGESGSRDGCVAIKAPNMDWVTADCTDLKDFICEQTRCYYYNYGSIPVSSSQGFGYKQKATAFPIHSNVSLEENTTTPTTTNTTTTTTNPITTTTPAITTTTTPVPSTIMFTTSAVAAAEGYVVTDIRRKSEVDDNNDNDTPRAAEPELELTVSTTSGPVVDDLSSASTLEPLQSGYQESQTDEQQSTNQPRVDERPSTEERADSQYYTTELPTLIQMHNQQQHEQQVHDQQLHRRYQPHEMKQRGKQEIDRRDQQQHNDAYAFESLEKAFATAVPHKIRSTKDLEQPKDVVAAAGDLQLPWSWAKDIMLQKPVLKKSSQEVA</sequence>
<feature type="domain" description="C-type lectin" evidence="2">
    <location>
        <begin position="31"/>
        <end position="181"/>
    </location>
</feature>
<dbReference type="SUPFAM" id="SSF56436">
    <property type="entry name" value="C-type lectin-like"/>
    <property type="match status" value="1"/>
</dbReference>
<feature type="compositionally biased region" description="Low complexity" evidence="1">
    <location>
        <begin position="221"/>
        <end position="247"/>
    </location>
</feature>
<dbReference type="InterPro" id="IPR001304">
    <property type="entry name" value="C-type_lectin-like"/>
</dbReference>
<dbReference type="InterPro" id="IPR016186">
    <property type="entry name" value="C-type_lectin-like/link_sf"/>
</dbReference>
<evidence type="ECO:0000313" key="4">
    <source>
        <dbReference type="Proteomes" id="UP001154329"/>
    </source>
</evidence>
<name>A0A9P0NFF2_APHGO</name>
<dbReference type="PROSITE" id="PS50041">
    <property type="entry name" value="C_TYPE_LECTIN_2"/>
    <property type="match status" value="1"/>
</dbReference>
<reference evidence="3" key="1">
    <citation type="submission" date="2022-02" db="EMBL/GenBank/DDBJ databases">
        <authorList>
            <person name="King R."/>
        </authorList>
    </citation>
    <scope>NUCLEOTIDE SEQUENCE</scope>
</reference>
<feature type="compositionally biased region" description="Basic and acidic residues" evidence="1">
    <location>
        <begin position="339"/>
        <end position="351"/>
    </location>
</feature>
<feature type="region of interest" description="Disordered" evidence="1">
    <location>
        <begin position="220"/>
        <end position="247"/>
    </location>
</feature>
<proteinExistence type="predicted"/>
<dbReference type="Gene3D" id="3.10.100.10">
    <property type="entry name" value="Mannose-Binding Protein A, subunit A"/>
    <property type="match status" value="1"/>
</dbReference>
<dbReference type="AlphaFoldDB" id="A0A9P0NFF2"/>
<evidence type="ECO:0000313" key="3">
    <source>
        <dbReference type="EMBL" id="CAH1715323.1"/>
    </source>
</evidence>
<gene>
    <name evidence="3" type="ORF">APHIGO_LOCUS3130</name>
</gene>
<protein>
    <recommendedName>
        <fullName evidence="2">C-type lectin domain-containing protein</fullName>
    </recommendedName>
</protein>
<dbReference type="Proteomes" id="UP001154329">
    <property type="component" value="Chromosome 1"/>
</dbReference>
<feature type="region of interest" description="Disordered" evidence="1">
    <location>
        <begin position="277"/>
        <end position="353"/>
    </location>
</feature>
<evidence type="ECO:0000256" key="1">
    <source>
        <dbReference type="SAM" id="MobiDB-lite"/>
    </source>
</evidence>
<accession>A0A9P0NFF2</accession>
<dbReference type="Pfam" id="PF00059">
    <property type="entry name" value="Lectin_C"/>
    <property type="match status" value="1"/>
</dbReference>
<feature type="compositionally biased region" description="Polar residues" evidence="1">
    <location>
        <begin position="312"/>
        <end position="338"/>
    </location>
</feature>
<dbReference type="CDD" id="cd00037">
    <property type="entry name" value="CLECT"/>
    <property type="match status" value="1"/>
</dbReference>
<reference evidence="3" key="2">
    <citation type="submission" date="2022-10" db="EMBL/GenBank/DDBJ databases">
        <authorList>
            <consortium name="ENA_rothamsted_submissions"/>
            <consortium name="culmorum"/>
            <person name="King R."/>
        </authorList>
    </citation>
    <scope>NUCLEOTIDE SEQUENCE</scope>
</reference>
<dbReference type="InterPro" id="IPR016187">
    <property type="entry name" value="CTDL_fold"/>
</dbReference>